<dbReference type="InterPro" id="IPR035992">
    <property type="entry name" value="Ricin_B-like_lectins"/>
</dbReference>
<gene>
    <name evidence="2" type="ORF">CL6EHI_138510</name>
</gene>
<dbReference type="InterPro" id="IPR000772">
    <property type="entry name" value="Ricin_B_lectin"/>
</dbReference>
<proteinExistence type="predicted"/>
<reference evidence="2 3" key="1">
    <citation type="submission" date="2016-05" db="EMBL/GenBank/DDBJ databases">
        <title>First whole genome sequencing of Entamoeba histolytica HM1:IMSS-clone-6.</title>
        <authorList>
            <person name="Mukherjee Avik.K."/>
            <person name="Izumyama S."/>
            <person name="Nakada-Tsukui K."/>
            <person name="Nozaki T."/>
        </authorList>
    </citation>
    <scope>NUCLEOTIDE SEQUENCE [LARGE SCALE GENOMIC DNA]</scope>
    <source>
        <strain evidence="2 3">HM1:IMSS clone 6</strain>
    </source>
</reference>
<evidence type="ECO:0000313" key="2">
    <source>
        <dbReference type="EMBL" id="GAT95891.1"/>
    </source>
</evidence>
<dbReference type="Gene3D" id="2.80.10.50">
    <property type="match status" value="1"/>
</dbReference>
<dbReference type="VEuPathDB" id="AmoebaDB:KM1_022790"/>
<dbReference type="SUPFAM" id="SSF50370">
    <property type="entry name" value="Ricin B-like lectins"/>
    <property type="match status" value="1"/>
</dbReference>
<feature type="domain" description="Ricin B lectin" evidence="1">
    <location>
        <begin position="138"/>
        <end position="230"/>
    </location>
</feature>
<organism evidence="2 3">
    <name type="scientific">Entamoeba histolytica</name>
    <dbReference type="NCBI Taxonomy" id="5759"/>
    <lineage>
        <taxon>Eukaryota</taxon>
        <taxon>Amoebozoa</taxon>
        <taxon>Evosea</taxon>
        <taxon>Archamoebae</taxon>
        <taxon>Mastigamoebida</taxon>
        <taxon>Entamoebidae</taxon>
        <taxon>Entamoeba</taxon>
    </lineage>
</organism>
<dbReference type="VEuPathDB" id="AmoebaDB:EHI8A_010570"/>
<evidence type="ECO:0000259" key="1">
    <source>
        <dbReference type="Pfam" id="PF14200"/>
    </source>
</evidence>
<accession>A0A5K1URY9</accession>
<sequence>MDGNYLRRVTQKVQEINNLIFDIKILNYTGTVKEEVNDFKRRIDLLELKIKALPKDDNEYEQSSDISDFENELEIIENELNILYQLEKEKTNICFGIISTEIYEIIPRCAPKLRIDIAGGQNYDGVNALTFYSNDQENQMFQLIKCKEPGHTCCVLIRAVHSGKFLGREDGKNYFGVNVCQTNANPNDETNHWFIESFGKGVYIIICSHANLALDIKGGSDKSETNVICWERHEELNQQFILQPIDPIKSELFRRKLLEIKPSTESLPFFSSVKQWFQK</sequence>
<dbReference type="CDD" id="cd00161">
    <property type="entry name" value="beta-trefoil_Ricin-like"/>
    <property type="match status" value="1"/>
</dbReference>
<name>A0A5K1URY9_ENTHI</name>
<protein>
    <recommendedName>
        <fullName evidence="1">Ricin B lectin domain-containing protein</fullName>
    </recommendedName>
</protein>
<dbReference type="AlphaFoldDB" id="A0A5K1URY9"/>
<dbReference type="VEuPathDB" id="AmoebaDB:EHI_138510"/>
<dbReference type="VEuPathDB" id="AmoebaDB:EHI5A_028690"/>
<dbReference type="Pfam" id="PF14200">
    <property type="entry name" value="RicinB_lectin_2"/>
    <property type="match status" value="1"/>
</dbReference>
<dbReference type="PROSITE" id="PS50231">
    <property type="entry name" value="RICIN_B_LECTIN"/>
    <property type="match status" value="1"/>
</dbReference>
<evidence type="ECO:0000313" key="3">
    <source>
        <dbReference type="Proteomes" id="UP000078387"/>
    </source>
</evidence>
<dbReference type="EMBL" id="BDEQ01000001">
    <property type="protein sequence ID" value="GAT95891.1"/>
    <property type="molecule type" value="Genomic_DNA"/>
</dbReference>
<comment type="caution">
    <text evidence="2">The sequence shown here is derived from an EMBL/GenBank/DDBJ whole genome shotgun (WGS) entry which is preliminary data.</text>
</comment>
<dbReference type="OMA" id="PEICVIM"/>
<dbReference type="VEuPathDB" id="AmoebaDB:EHI7A_013670"/>
<dbReference type="Proteomes" id="UP000078387">
    <property type="component" value="Unassembled WGS sequence"/>
</dbReference>